<dbReference type="SUPFAM" id="SSF54637">
    <property type="entry name" value="Thioesterase/thiol ester dehydrase-isomerase"/>
    <property type="match status" value="2"/>
</dbReference>
<name>A0A177HUV7_9ACTN</name>
<gene>
    <name evidence="6" type="primary">tesB_1</name>
    <name evidence="6" type="ORF">STSP_26350</name>
</gene>
<dbReference type="GO" id="GO:0009062">
    <property type="term" value="P:fatty acid catabolic process"/>
    <property type="evidence" value="ECO:0007669"/>
    <property type="project" value="TreeGrafter"/>
</dbReference>
<comment type="similarity">
    <text evidence="1">Belongs to the C/M/P thioester hydrolase family.</text>
</comment>
<dbReference type="Pfam" id="PF13622">
    <property type="entry name" value="4HBT_3"/>
    <property type="match status" value="1"/>
</dbReference>
<protein>
    <submittedName>
        <fullName evidence="6">Acyl-CoA thioesterase 2</fullName>
        <ecNumber evidence="6">3.1.2.-</ecNumber>
    </submittedName>
</protein>
<organism evidence="6 7">
    <name type="scientific">Streptomyces jeddahensis</name>
    <dbReference type="NCBI Taxonomy" id="1716141"/>
    <lineage>
        <taxon>Bacteria</taxon>
        <taxon>Bacillati</taxon>
        <taxon>Actinomycetota</taxon>
        <taxon>Actinomycetes</taxon>
        <taxon>Kitasatosporales</taxon>
        <taxon>Streptomycetaceae</taxon>
        <taxon>Streptomyces</taxon>
    </lineage>
</organism>
<dbReference type="InterPro" id="IPR003703">
    <property type="entry name" value="Acyl_CoA_thio"/>
</dbReference>
<dbReference type="PANTHER" id="PTHR11066:SF34">
    <property type="entry name" value="ACYL-COENZYME A THIOESTERASE 8"/>
    <property type="match status" value="1"/>
</dbReference>
<reference evidence="6 7" key="1">
    <citation type="submission" date="2015-12" db="EMBL/GenBank/DDBJ databases">
        <title>Genome sequence of Streptomyces sp. G25.</title>
        <authorList>
            <person name="Poehlein A."/>
            <person name="Roettig A."/>
            <person name="Hiessl S."/>
            <person name="Hauschild P."/>
            <person name="Schauer J."/>
            <person name="Madkour M.H."/>
            <person name="Al-Ansari A.M."/>
            <person name="Almakishah N.H."/>
            <person name="Steinbuechel A."/>
            <person name="Daniel R."/>
        </authorList>
    </citation>
    <scope>NUCLEOTIDE SEQUENCE [LARGE SCALE GENOMIC DNA]</scope>
    <source>
        <strain evidence="7">G25(2015)</strain>
    </source>
</reference>
<dbReference type="GO" id="GO:0006637">
    <property type="term" value="P:acyl-CoA metabolic process"/>
    <property type="evidence" value="ECO:0007669"/>
    <property type="project" value="InterPro"/>
</dbReference>
<dbReference type="EC" id="3.1.2.-" evidence="6"/>
<evidence type="ECO:0000256" key="1">
    <source>
        <dbReference type="ARBA" id="ARBA00006538"/>
    </source>
</evidence>
<dbReference type="Gene3D" id="2.40.160.210">
    <property type="entry name" value="Acyl-CoA thioesterase, double hotdog domain"/>
    <property type="match status" value="1"/>
</dbReference>
<proteinExistence type="inferred from homology"/>
<dbReference type="InterPro" id="IPR042171">
    <property type="entry name" value="Acyl-CoA_hotdog"/>
</dbReference>
<dbReference type="CDD" id="cd03444">
    <property type="entry name" value="Thioesterase_II_repeat1"/>
    <property type="match status" value="1"/>
</dbReference>
<keyword evidence="2 6" id="KW-0378">Hydrolase</keyword>
<sequence length="334" mass="36061">MTRPADGPMPTSEPTTTSEPMATSEPMQTDALPTSAIFTEAVTLTPTQPEHFDLAFTAITQPCPWPKAYGGDLVAQAAAAAMRSVTDGKTLHSVHSYFLRPADIGAEVRYEVELLRDGRGYSTRQVRGYQNGKPLYVCLANFAAGEPGGTFQAEFTDAVAGLADAVPGPEELPSSAEYLAGRSGGSMTAESKAYWSAGRSFDMRHVPGPVYLTVEGKQVPHQAVWIKPFDPLRAVEGLTDAQRDLAALAYVCDYTILEPVLRVLDLPWAKPELVTASLDHAMWFHRPGPVGDWLLYVQEAVAADAGRGLGAGRFFTLDHRHLATVVQEGMIRTA</sequence>
<dbReference type="Proteomes" id="UP000077381">
    <property type="component" value="Unassembled WGS sequence"/>
</dbReference>
<feature type="domain" description="Acyl-CoA thioesterase-like N-terminal HotDog" evidence="5">
    <location>
        <begin position="64"/>
        <end position="141"/>
    </location>
</feature>
<dbReference type="PANTHER" id="PTHR11066">
    <property type="entry name" value="ACYL-COA THIOESTERASE"/>
    <property type="match status" value="1"/>
</dbReference>
<dbReference type="GO" id="GO:0047617">
    <property type="term" value="F:fatty acyl-CoA hydrolase activity"/>
    <property type="evidence" value="ECO:0007669"/>
    <property type="project" value="InterPro"/>
</dbReference>
<dbReference type="InterPro" id="IPR029069">
    <property type="entry name" value="HotDog_dom_sf"/>
</dbReference>
<evidence type="ECO:0000313" key="6">
    <source>
        <dbReference type="EMBL" id="OAH13918.1"/>
    </source>
</evidence>
<evidence type="ECO:0000256" key="3">
    <source>
        <dbReference type="SAM" id="MobiDB-lite"/>
    </source>
</evidence>
<dbReference type="InterPro" id="IPR025652">
    <property type="entry name" value="TesB_C"/>
</dbReference>
<dbReference type="STRING" id="1716141.STSP_26350"/>
<dbReference type="EMBL" id="LOHS01000071">
    <property type="protein sequence ID" value="OAH13918.1"/>
    <property type="molecule type" value="Genomic_DNA"/>
</dbReference>
<dbReference type="PATRIC" id="fig|1716141.3.peg.2778"/>
<feature type="domain" description="Acyl-CoA thioesterase 2 C-terminal" evidence="4">
    <location>
        <begin position="205"/>
        <end position="330"/>
    </location>
</feature>
<feature type="compositionally biased region" description="Low complexity" evidence="3">
    <location>
        <begin position="8"/>
        <end position="26"/>
    </location>
</feature>
<evidence type="ECO:0000259" key="4">
    <source>
        <dbReference type="Pfam" id="PF02551"/>
    </source>
</evidence>
<evidence type="ECO:0000256" key="2">
    <source>
        <dbReference type="ARBA" id="ARBA00022801"/>
    </source>
</evidence>
<dbReference type="AlphaFoldDB" id="A0A177HUV7"/>
<keyword evidence="7" id="KW-1185">Reference proteome</keyword>
<evidence type="ECO:0000259" key="5">
    <source>
        <dbReference type="Pfam" id="PF13622"/>
    </source>
</evidence>
<dbReference type="InterPro" id="IPR049449">
    <property type="entry name" value="TesB_ACOT8-like_N"/>
</dbReference>
<comment type="caution">
    <text evidence="6">The sequence shown here is derived from an EMBL/GenBank/DDBJ whole genome shotgun (WGS) entry which is preliminary data.</text>
</comment>
<dbReference type="Pfam" id="PF02551">
    <property type="entry name" value="Acyl_CoA_thio"/>
    <property type="match status" value="1"/>
</dbReference>
<accession>A0A177HUV7</accession>
<feature type="region of interest" description="Disordered" evidence="3">
    <location>
        <begin position="1"/>
        <end position="28"/>
    </location>
</feature>
<evidence type="ECO:0000313" key="7">
    <source>
        <dbReference type="Proteomes" id="UP000077381"/>
    </source>
</evidence>
<dbReference type="CDD" id="cd03445">
    <property type="entry name" value="Thioesterase_II_repeat2"/>
    <property type="match status" value="1"/>
</dbReference>